<evidence type="ECO:0000313" key="2">
    <source>
        <dbReference type="Proteomes" id="UP000284465"/>
    </source>
</evidence>
<dbReference type="Proteomes" id="UP000284465">
    <property type="component" value="Unassembled WGS sequence"/>
</dbReference>
<sequence>MKTIWKNKIVDAEIHLDLENSLDGTATILSNKNVLGEAAIFAFNSYEYAEPLYFVELPKISAYQKITLLAMFDTWYGDTDQETTKWALEYQLLTRMLVKENALILNPKYLELDLDLLEKIKNIIWV</sequence>
<reference evidence="1 2" key="1">
    <citation type="submission" date="2018-08" db="EMBL/GenBank/DDBJ databases">
        <title>A genome reference for cultivated species of the human gut microbiota.</title>
        <authorList>
            <person name="Zou Y."/>
            <person name="Xue W."/>
            <person name="Luo G."/>
        </authorList>
    </citation>
    <scope>NUCLEOTIDE SEQUENCE [LARGE SCALE GENOMIC DNA]</scope>
    <source>
        <strain evidence="1 2">AM43-11</strain>
    </source>
</reference>
<accession>A0A3R6GM85</accession>
<dbReference type="EMBL" id="QSFP01000039">
    <property type="protein sequence ID" value="RHA61512.1"/>
    <property type="molecule type" value="Genomic_DNA"/>
</dbReference>
<dbReference type="RefSeq" id="WP_118592460.1">
    <property type="nucleotide sequence ID" value="NZ_QSFP01000039.1"/>
</dbReference>
<dbReference type="AlphaFoldDB" id="A0A3R6GM85"/>
<organism evidence="1 2">
    <name type="scientific">Roseburia intestinalis</name>
    <dbReference type="NCBI Taxonomy" id="166486"/>
    <lineage>
        <taxon>Bacteria</taxon>
        <taxon>Bacillati</taxon>
        <taxon>Bacillota</taxon>
        <taxon>Clostridia</taxon>
        <taxon>Lachnospirales</taxon>
        <taxon>Lachnospiraceae</taxon>
        <taxon>Roseburia</taxon>
    </lineage>
</organism>
<proteinExistence type="predicted"/>
<gene>
    <name evidence="1" type="ORF">DW927_19120</name>
</gene>
<comment type="caution">
    <text evidence="1">The sequence shown here is derived from an EMBL/GenBank/DDBJ whole genome shotgun (WGS) entry which is preliminary data.</text>
</comment>
<protein>
    <submittedName>
        <fullName evidence="1">Uncharacterized protein</fullName>
    </submittedName>
</protein>
<evidence type="ECO:0000313" key="1">
    <source>
        <dbReference type="EMBL" id="RHA61512.1"/>
    </source>
</evidence>
<name>A0A3R6GM85_9FIRM</name>